<dbReference type="PANTHER" id="PTHR12302">
    <property type="entry name" value="EBNA2 BINDING PROTEIN P100"/>
    <property type="match status" value="1"/>
</dbReference>
<keyword evidence="1" id="KW-0540">Nuclease</keyword>
<dbReference type="EMBL" id="MGDI01000005">
    <property type="protein sequence ID" value="OGL54882.1"/>
    <property type="molecule type" value="Genomic_DNA"/>
</dbReference>
<feature type="signal peptide" evidence="4">
    <location>
        <begin position="1"/>
        <end position="21"/>
    </location>
</feature>
<keyword evidence="4" id="KW-0732">Signal</keyword>
<gene>
    <name evidence="6" type="ORF">A3G31_02045</name>
</gene>
<evidence type="ECO:0000256" key="1">
    <source>
        <dbReference type="ARBA" id="ARBA00022722"/>
    </source>
</evidence>
<evidence type="ECO:0000256" key="3">
    <source>
        <dbReference type="ARBA" id="ARBA00022801"/>
    </source>
</evidence>
<dbReference type="AlphaFoldDB" id="A0A1F7SM80"/>
<dbReference type="PANTHER" id="PTHR12302:SF3">
    <property type="entry name" value="SERINE_THREONINE-PROTEIN KINASE 31"/>
    <property type="match status" value="1"/>
</dbReference>
<evidence type="ECO:0000259" key="5">
    <source>
        <dbReference type="PROSITE" id="PS50830"/>
    </source>
</evidence>
<feature type="chain" id="PRO_5009532393" description="TNase-like domain-containing protein" evidence="4">
    <location>
        <begin position="22"/>
        <end position="200"/>
    </location>
</feature>
<keyword evidence="2" id="KW-0255">Endonuclease</keyword>
<sequence>MKKKALLTILFLLFYPFISQAFSPASSQESYVVEKVIDGDTIVLNNGEHIRLIGVDTPELHHPRKPVQYFAKEAREFIVKECLGKKVRIGFDWQRKDKYDRTLCYVYLPDGTCLNKEIIRNGYGHAYTRFPFRELNSYRTIESDARKNGKGLWSSKGDRTDSEIKIAKPKSIHRSFSKEYVKGYYKKYGTYVRGYYRKTR</sequence>
<dbReference type="PROSITE" id="PS50830">
    <property type="entry name" value="TNASE_3"/>
    <property type="match status" value="1"/>
</dbReference>
<comment type="caution">
    <text evidence="6">The sequence shown here is derived from an EMBL/GenBank/DDBJ whole genome shotgun (WGS) entry which is preliminary data.</text>
</comment>
<protein>
    <recommendedName>
        <fullName evidence="5">TNase-like domain-containing protein</fullName>
    </recommendedName>
</protein>
<dbReference type="Gene3D" id="2.40.50.90">
    <property type="match status" value="1"/>
</dbReference>
<keyword evidence="3" id="KW-0378">Hydrolase</keyword>
<dbReference type="Pfam" id="PF00565">
    <property type="entry name" value="SNase"/>
    <property type="match status" value="1"/>
</dbReference>
<accession>A0A1F7SM80</accession>
<dbReference type="InterPro" id="IPR035437">
    <property type="entry name" value="SNase_OB-fold_sf"/>
</dbReference>
<evidence type="ECO:0000313" key="6">
    <source>
        <dbReference type="EMBL" id="OGL54882.1"/>
    </source>
</evidence>
<evidence type="ECO:0000256" key="2">
    <source>
        <dbReference type="ARBA" id="ARBA00022759"/>
    </source>
</evidence>
<dbReference type="Proteomes" id="UP000178082">
    <property type="component" value="Unassembled WGS sequence"/>
</dbReference>
<dbReference type="InterPro" id="IPR016071">
    <property type="entry name" value="Staphylococal_nuclease_OB-fold"/>
</dbReference>
<evidence type="ECO:0000256" key="4">
    <source>
        <dbReference type="SAM" id="SignalP"/>
    </source>
</evidence>
<name>A0A1F7SM80_9BACT</name>
<proteinExistence type="predicted"/>
<dbReference type="SMART" id="SM00318">
    <property type="entry name" value="SNc"/>
    <property type="match status" value="1"/>
</dbReference>
<dbReference type="GO" id="GO:0004519">
    <property type="term" value="F:endonuclease activity"/>
    <property type="evidence" value="ECO:0007669"/>
    <property type="project" value="UniProtKB-KW"/>
</dbReference>
<dbReference type="STRING" id="1817883.A3G31_02045"/>
<reference evidence="6 7" key="1">
    <citation type="journal article" date="2016" name="Nat. Commun.">
        <title>Thousands of microbial genomes shed light on interconnected biogeochemical processes in an aquifer system.</title>
        <authorList>
            <person name="Anantharaman K."/>
            <person name="Brown C.T."/>
            <person name="Hug L.A."/>
            <person name="Sharon I."/>
            <person name="Castelle C.J."/>
            <person name="Probst A.J."/>
            <person name="Thomas B.C."/>
            <person name="Singh A."/>
            <person name="Wilkins M.J."/>
            <person name="Karaoz U."/>
            <person name="Brodie E.L."/>
            <person name="Williams K.H."/>
            <person name="Hubbard S.S."/>
            <person name="Banfield J.F."/>
        </authorList>
    </citation>
    <scope>NUCLEOTIDE SEQUENCE [LARGE SCALE GENOMIC DNA]</scope>
</reference>
<evidence type="ECO:0000313" key="7">
    <source>
        <dbReference type="Proteomes" id="UP000178082"/>
    </source>
</evidence>
<dbReference type="SUPFAM" id="SSF50199">
    <property type="entry name" value="Staphylococcal nuclease"/>
    <property type="match status" value="1"/>
</dbReference>
<dbReference type="GO" id="GO:0016787">
    <property type="term" value="F:hydrolase activity"/>
    <property type="evidence" value="ECO:0007669"/>
    <property type="project" value="UniProtKB-KW"/>
</dbReference>
<feature type="domain" description="TNase-like" evidence="5">
    <location>
        <begin position="27"/>
        <end position="155"/>
    </location>
</feature>
<organism evidence="6 7">
    <name type="scientific">Candidatus Schekmanbacteria bacterium RIFCSPLOWO2_12_FULL_38_15</name>
    <dbReference type="NCBI Taxonomy" id="1817883"/>
    <lineage>
        <taxon>Bacteria</taxon>
        <taxon>Candidatus Schekmaniibacteriota</taxon>
    </lineage>
</organism>